<keyword evidence="5" id="KW-0418">Kinase</keyword>
<dbReference type="Proteomes" id="UP000229080">
    <property type="component" value="Unassembled WGS sequence"/>
</dbReference>
<evidence type="ECO:0000256" key="4">
    <source>
        <dbReference type="ARBA" id="ARBA00022679"/>
    </source>
</evidence>
<dbReference type="InterPro" id="IPR036097">
    <property type="entry name" value="HisK_dim/P_sf"/>
</dbReference>
<dbReference type="InterPro" id="IPR050351">
    <property type="entry name" value="BphY/WalK/GraS-like"/>
</dbReference>
<proteinExistence type="predicted"/>
<reference evidence="10" key="1">
    <citation type="submission" date="2017-09" db="EMBL/GenBank/DDBJ databases">
        <title>Depth-based differentiation of microbial function through sediment-hosted aquifers and enrichment of novel symbionts in the deep terrestrial subsurface.</title>
        <authorList>
            <person name="Probst A.J."/>
            <person name="Ladd B."/>
            <person name="Jarett J.K."/>
            <person name="Geller-Mcgrath D.E."/>
            <person name="Sieber C.M.K."/>
            <person name="Emerson J.B."/>
            <person name="Anantharaman K."/>
            <person name="Thomas B.C."/>
            <person name="Malmstrom R."/>
            <person name="Stieglmeier M."/>
            <person name="Klingl A."/>
            <person name="Woyke T."/>
            <person name="Ryan C.M."/>
            <person name="Banfield J.F."/>
        </authorList>
    </citation>
    <scope>NUCLEOTIDE SEQUENCE [LARGE SCALE GENOMIC DNA]</scope>
</reference>
<keyword evidence="6" id="KW-0902">Two-component regulatory system</keyword>
<dbReference type="PROSITE" id="PS50109">
    <property type="entry name" value="HIS_KIN"/>
    <property type="match status" value="1"/>
</dbReference>
<evidence type="ECO:0000256" key="6">
    <source>
        <dbReference type="ARBA" id="ARBA00023012"/>
    </source>
</evidence>
<accession>A0A2H0WUJ7</accession>
<keyword evidence="3" id="KW-0597">Phosphoprotein</keyword>
<feature type="domain" description="Histidine kinase" evidence="8">
    <location>
        <begin position="357"/>
        <end position="577"/>
    </location>
</feature>
<dbReference type="Pfam" id="PF00512">
    <property type="entry name" value="HisKA"/>
    <property type="match status" value="1"/>
</dbReference>
<dbReference type="InterPro" id="IPR005467">
    <property type="entry name" value="His_kinase_dom"/>
</dbReference>
<evidence type="ECO:0000313" key="10">
    <source>
        <dbReference type="Proteomes" id="UP000229080"/>
    </source>
</evidence>
<dbReference type="SMART" id="SM00387">
    <property type="entry name" value="HATPase_c"/>
    <property type="match status" value="1"/>
</dbReference>
<comment type="caution">
    <text evidence="9">The sequence shown here is derived from an EMBL/GenBank/DDBJ whole genome shotgun (WGS) entry which is preliminary data.</text>
</comment>
<dbReference type="Pfam" id="PF02518">
    <property type="entry name" value="HATPase_c"/>
    <property type="match status" value="1"/>
</dbReference>
<keyword evidence="7" id="KW-0175">Coiled coil</keyword>
<dbReference type="Gene3D" id="3.30.565.10">
    <property type="entry name" value="Histidine kinase-like ATPase, C-terminal domain"/>
    <property type="match status" value="1"/>
</dbReference>
<dbReference type="FunFam" id="3.30.565.10:FF:000006">
    <property type="entry name" value="Sensor histidine kinase WalK"/>
    <property type="match status" value="1"/>
</dbReference>
<dbReference type="InterPro" id="IPR003661">
    <property type="entry name" value="HisK_dim/P_dom"/>
</dbReference>
<dbReference type="SUPFAM" id="SSF55874">
    <property type="entry name" value="ATPase domain of HSP90 chaperone/DNA topoisomerase II/histidine kinase"/>
    <property type="match status" value="1"/>
</dbReference>
<evidence type="ECO:0000256" key="7">
    <source>
        <dbReference type="SAM" id="Coils"/>
    </source>
</evidence>
<evidence type="ECO:0000313" key="9">
    <source>
        <dbReference type="EMBL" id="PIS16330.1"/>
    </source>
</evidence>
<dbReference type="GO" id="GO:0000155">
    <property type="term" value="F:phosphorelay sensor kinase activity"/>
    <property type="evidence" value="ECO:0007669"/>
    <property type="project" value="InterPro"/>
</dbReference>
<evidence type="ECO:0000256" key="5">
    <source>
        <dbReference type="ARBA" id="ARBA00022777"/>
    </source>
</evidence>
<dbReference type="AlphaFoldDB" id="A0A2H0WUJ7"/>
<dbReference type="PANTHER" id="PTHR45453:SF1">
    <property type="entry name" value="PHOSPHATE REGULON SENSOR PROTEIN PHOR"/>
    <property type="match status" value="1"/>
</dbReference>
<dbReference type="Gene3D" id="3.30.1380.20">
    <property type="entry name" value="Trafficking protein particle complex subunit 3"/>
    <property type="match status" value="1"/>
</dbReference>
<dbReference type="GO" id="GO:0005886">
    <property type="term" value="C:plasma membrane"/>
    <property type="evidence" value="ECO:0007669"/>
    <property type="project" value="TreeGrafter"/>
</dbReference>
<dbReference type="GO" id="GO:0016036">
    <property type="term" value="P:cellular response to phosphate starvation"/>
    <property type="evidence" value="ECO:0007669"/>
    <property type="project" value="TreeGrafter"/>
</dbReference>
<dbReference type="EC" id="2.7.13.3" evidence="2"/>
<dbReference type="CDD" id="cd00082">
    <property type="entry name" value="HisKA"/>
    <property type="match status" value="1"/>
</dbReference>
<dbReference type="InterPro" id="IPR024096">
    <property type="entry name" value="NO_sig/Golgi_transp_ligand-bd"/>
</dbReference>
<evidence type="ECO:0000256" key="3">
    <source>
        <dbReference type="ARBA" id="ARBA00022553"/>
    </source>
</evidence>
<name>A0A2H0WUJ7_9BACT</name>
<gene>
    <name evidence="9" type="ORF">COT61_04475</name>
</gene>
<dbReference type="InterPro" id="IPR035965">
    <property type="entry name" value="PAS-like_dom_sf"/>
</dbReference>
<comment type="catalytic activity">
    <reaction evidence="1">
        <text>ATP + protein L-histidine = ADP + protein N-phospho-L-histidine.</text>
        <dbReference type="EC" id="2.7.13.3"/>
    </reaction>
</comment>
<dbReference type="PRINTS" id="PR00344">
    <property type="entry name" value="BCTRLSENSOR"/>
</dbReference>
<dbReference type="CDD" id="cd00075">
    <property type="entry name" value="HATPase"/>
    <property type="match status" value="1"/>
</dbReference>
<dbReference type="Gene3D" id="1.10.287.130">
    <property type="match status" value="1"/>
</dbReference>
<dbReference type="SUPFAM" id="SSF55785">
    <property type="entry name" value="PYP-like sensor domain (PAS domain)"/>
    <property type="match status" value="1"/>
</dbReference>
<dbReference type="InterPro" id="IPR036890">
    <property type="entry name" value="HATPase_C_sf"/>
</dbReference>
<dbReference type="InterPro" id="IPR003594">
    <property type="entry name" value="HATPase_dom"/>
</dbReference>
<evidence type="ECO:0000259" key="8">
    <source>
        <dbReference type="PROSITE" id="PS50109"/>
    </source>
</evidence>
<dbReference type="InterPro" id="IPR004358">
    <property type="entry name" value="Sig_transdc_His_kin-like_C"/>
</dbReference>
<evidence type="ECO:0000256" key="1">
    <source>
        <dbReference type="ARBA" id="ARBA00000085"/>
    </source>
</evidence>
<sequence>MSLKQVKYIQIDDRRGTLYSAGKQSLLVPTTFIRVLSKTFIRLVDKEGAGILISKIGESIGRGYAQSLAAILKKEKAEINKKTRIQLGCNAIFMEAGWGRLKILEIDLSQSMLKVEIYRAPSMEFLKESRYNLERGILTGVYEEITGQQVYTKLLKENRKERCVVLSVCKEIPGGIEKKEEMVFVTRQRLEELVKKRTKELEDSRKALMNVLEEVTKAREKAEEEKNKTLAVITNLVDGLLVFDSRDKLVLINPQAEMLLNIGSGEVLNKTATELENIAKIQPVIILLAKGAEKNRRQELALQEDFILDITIVPLMKPAASYRRQKGANGKSGSLMILHNISREKLIEKIKSGFVSLAAHQLRTPLSAIKWALRMVLDEETGNVSREQRELLERTYQSNERMIRLINDLLNVVRIEEGKTIINLAPANLDEVVQAMINSFREKIVLKEMNLKYHQPAKKLPAITIDREKIEIALANLIDNALNYTPNKGTIEIFLTADKQNVEFTIQDNGVGIPKNQQKGIFSKFFRGENVVKIETEGTGLGMFIAKNIIEAHGGKIWFESQENKGTTFHFTLPINK</sequence>
<feature type="coiled-coil region" evidence="7">
    <location>
        <begin position="187"/>
        <end position="232"/>
    </location>
</feature>
<dbReference type="Gene3D" id="3.30.450.20">
    <property type="entry name" value="PAS domain"/>
    <property type="match status" value="1"/>
</dbReference>
<dbReference type="GO" id="GO:0004721">
    <property type="term" value="F:phosphoprotein phosphatase activity"/>
    <property type="evidence" value="ECO:0007669"/>
    <property type="project" value="TreeGrafter"/>
</dbReference>
<dbReference type="EMBL" id="PEZF01000152">
    <property type="protein sequence ID" value="PIS16330.1"/>
    <property type="molecule type" value="Genomic_DNA"/>
</dbReference>
<evidence type="ECO:0000256" key="2">
    <source>
        <dbReference type="ARBA" id="ARBA00012438"/>
    </source>
</evidence>
<dbReference type="SMART" id="SM00388">
    <property type="entry name" value="HisKA"/>
    <property type="match status" value="1"/>
</dbReference>
<dbReference type="PANTHER" id="PTHR45453">
    <property type="entry name" value="PHOSPHATE REGULON SENSOR PROTEIN PHOR"/>
    <property type="match status" value="1"/>
</dbReference>
<dbReference type="SUPFAM" id="SSF47384">
    <property type="entry name" value="Homodimeric domain of signal transducing histidine kinase"/>
    <property type="match status" value="1"/>
</dbReference>
<dbReference type="SUPFAM" id="SSF111126">
    <property type="entry name" value="Ligand-binding domain in the NO signalling and Golgi transport"/>
    <property type="match status" value="1"/>
</dbReference>
<protein>
    <recommendedName>
        <fullName evidence="2">histidine kinase</fullName>
        <ecNumber evidence="2">2.7.13.3</ecNumber>
    </recommendedName>
</protein>
<organism evidence="9 10">
    <name type="scientific">Candidatus Portnoybacteria bacterium CG09_land_8_20_14_0_10_44_13</name>
    <dbReference type="NCBI Taxonomy" id="1974811"/>
    <lineage>
        <taxon>Bacteria</taxon>
        <taxon>Candidatus Portnoyibacteriota</taxon>
    </lineage>
</organism>
<keyword evidence="4" id="KW-0808">Transferase</keyword>